<dbReference type="CDD" id="cd06259">
    <property type="entry name" value="YdcF-like"/>
    <property type="match status" value="1"/>
</dbReference>
<dbReference type="Proteomes" id="UP000219374">
    <property type="component" value="Unassembled WGS sequence"/>
</dbReference>
<dbReference type="RefSeq" id="WP_097122758.1">
    <property type="nucleotide sequence ID" value="NZ_OCND01000007.1"/>
</dbReference>
<reference evidence="4 5" key="1">
    <citation type="submission" date="2017-09" db="EMBL/GenBank/DDBJ databases">
        <authorList>
            <person name="Ehlers B."/>
            <person name="Leendertz F.H."/>
        </authorList>
    </citation>
    <scope>NUCLEOTIDE SEQUENCE [LARGE SCALE GENOMIC DNA]</scope>
    <source>
        <strain evidence="4 5">CGMCC 1.10978</strain>
    </source>
</reference>
<proteinExistence type="predicted"/>
<organism evidence="4 5">
    <name type="scientific">Pseudoxanthomonas wuyuanensis</name>
    <dbReference type="NCBI Taxonomy" id="1073196"/>
    <lineage>
        <taxon>Bacteria</taxon>
        <taxon>Pseudomonadati</taxon>
        <taxon>Pseudomonadota</taxon>
        <taxon>Gammaproteobacteria</taxon>
        <taxon>Lysobacterales</taxon>
        <taxon>Lysobacteraceae</taxon>
        <taxon>Pseudoxanthomonas</taxon>
    </lineage>
</organism>
<accession>A0A286DAA8</accession>
<evidence type="ECO:0000313" key="4">
    <source>
        <dbReference type="EMBL" id="SOD55567.1"/>
    </source>
</evidence>
<feature type="region of interest" description="Disordered" evidence="1">
    <location>
        <begin position="357"/>
        <end position="377"/>
    </location>
</feature>
<keyword evidence="2" id="KW-0732">Signal</keyword>
<protein>
    <submittedName>
        <fullName evidence="4">DUF218 domain-containing protein</fullName>
    </submittedName>
</protein>
<gene>
    <name evidence="4" type="ORF">SAMN06296416_107189</name>
</gene>
<dbReference type="EMBL" id="OCND01000007">
    <property type="protein sequence ID" value="SOD55567.1"/>
    <property type="molecule type" value="Genomic_DNA"/>
</dbReference>
<feature type="domain" description="DUF218" evidence="3">
    <location>
        <begin position="213"/>
        <end position="326"/>
    </location>
</feature>
<dbReference type="OrthoDB" id="1092058at2"/>
<evidence type="ECO:0000313" key="5">
    <source>
        <dbReference type="Proteomes" id="UP000219374"/>
    </source>
</evidence>
<dbReference type="Pfam" id="PF02698">
    <property type="entry name" value="DUF218"/>
    <property type="match status" value="1"/>
</dbReference>
<keyword evidence="5" id="KW-1185">Reference proteome</keyword>
<sequence length="377" mass="40582">MRFALLLCMAVAALQPAFAATAEDSVTAALGQRLFPVVAAMDRSQANVKVRSMLAERDRRLAACAEDAACKVDASVWKEHEMGLVAQMAAADGTSAEARERRDAVIRELVGLNAVLEVYGKGGTPRYPQIDGPIGKQGSRRLAADVAVAASISELGREEAVAAFDPSIGLALALLDANERLDAIAFEPLDGGLNSDAFQHARGLDWSRYRYTAIIVLGAGPEDLLTPLSARGKLHVKVAAQRYFSGLAPFIIVSGAAVHPRGTRSVEAVEMRRALIERYRVPAHAIAIEPYARHTTTNLRNAARLLMAMKAPMDRDALVLSDPPHIDAVESAEFVARNRRELGYQPGSVGERTSSFDIVFRPSPDSARVDPLDPLDP</sequence>
<feature type="signal peptide" evidence="2">
    <location>
        <begin position="1"/>
        <end position="19"/>
    </location>
</feature>
<feature type="chain" id="PRO_5012289963" evidence="2">
    <location>
        <begin position="20"/>
        <end position="377"/>
    </location>
</feature>
<evidence type="ECO:0000256" key="1">
    <source>
        <dbReference type="SAM" id="MobiDB-lite"/>
    </source>
</evidence>
<name>A0A286DAA8_9GAMM</name>
<evidence type="ECO:0000256" key="2">
    <source>
        <dbReference type="SAM" id="SignalP"/>
    </source>
</evidence>
<dbReference type="InterPro" id="IPR003848">
    <property type="entry name" value="DUF218"/>
</dbReference>
<dbReference type="AlphaFoldDB" id="A0A286DAA8"/>
<evidence type="ECO:0000259" key="3">
    <source>
        <dbReference type="Pfam" id="PF02698"/>
    </source>
</evidence>